<proteinExistence type="predicted"/>
<name>A0ABT6P8R7_9BACT</name>
<accession>A0ABT6P8R7</accession>
<dbReference type="EMBL" id="JARZHI010000102">
    <property type="protein sequence ID" value="MDI1437010.1"/>
    <property type="molecule type" value="Genomic_DNA"/>
</dbReference>
<dbReference type="RefSeq" id="WP_136973047.1">
    <property type="nucleotide sequence ID" value="NZ_JARZHI010000102.1"/>
</dbReference>
<comment type="caution">
    <text evidence="1">The sequence shown here is derived from an EMBL/GenBank/DDBJ whole genome shotgun (WGS) entry which is preliminary data.</text>
</comment>
<sequence length="138" mass="16308">MNPYRNLHADSPRDPPDRWRRARAVAANYGRDEGWFVEWRGIRVAELTDRRWEDMFWDSYRCTLLTEQPDLVQALQSSGWDPREVTFRTRTTDQPAPHAFASHPPRDGRVTVRSLYVSPDLTWKERAFLLLLRLGLVK</sequence>
<protein>
    <submittedName>
        <fullName evidence="1">Uncharacterized protein</fullName>
    </submittedName>
</protein>
<evidence type="ECO:0000313" key="1">
    <source>
        <dbReference type="EMBL" id="MDI1437010.1"/>
    </source>
</evidence>
<evidence type="ECO:0000313" key="2">
    <source>
        <dbReference type="Proteomes" id="UP001160301"/>
    </source>
</evidence>
<keyword evidence="2" id="KW-1185">Reference proteome</keyword>
<reference evidence="1 2" key="1">
    <citation type="submission" date="2023-04" db="EMBL/GenBank/DDBJ databases">
        <title>The genome sequence of Polyangium sorediatum DSM14670.</title>
        <authorList>
            <person name="Zhang X."/>
        </authorList>
    </citation>
    <scope>NUCLEOTIDE SEQUENCE [LARGE SCALE GENOMIC DNA]</scope>
    <source>
        <strain evidence="1 2">DSM 14670</strain>
    </source>
</reference>
<organism evidence="1 2">
    <name type="scientific">Polyangium sorediatum</name>
    <dbReference type="NCBI Taxonomy" id="889274"/>
    <lineage>
        <taxon>Bacteria</taxon>
        <taxon>Pseudomonadati</taxon>
        <taxon>Myxococcota</taxon>
        <taxon>Polyangia</taxon>
        <taxon>Polyangiales</taxon>
        <taxon>Polyangiaceae</taxon>
        <taxon>Polyangium</taxon>
    </lineage>
</organism>
<dbReference type="Proteomes" id="UP001160301">
    <property type="component" value="Unassembled WGS sequence"/>
</dbReference>
<gene>
    <name evidence="1" type="ORF">QHF89_46315</name>
</gene>